<dbReference type="SUPFAM" id="SSF46785">
    <property type="entry name" value="Winged helix' DNA-binding domain"/>
    <property type="match status" value="1"/>
</dbReference>
<dbReference type="InterPro" id="IPR000944">
    <property type="entry name" value="Tscrpt_reg_Rrf2"/>
</dbReference>
<evidence type="ECO:0000313" key="1">
    <source>
        <dbReference type="EMBL" id="MBD1371540.1"/>
    </source>
</evidence>
<dbReference type="AlphaFoldDB" id="A0A926NAB4"/>
<organism evidence="1 2">
    <name type="scientific">Polycladospora coralii</name>
    <dbReference type="NCBI Taxonomy" id="2771432"/>
    <lineage>
        <taxon>Bacteria</taxon>
        <taxon>Bacillati</taxon>
        <taxon>Bacillota</taxon>
        <taxon>Bacilli</taxon>
        <taxon>Bacillales</taxon>
        <taxon>Thermoactinomycetaceae</taxon>
        <taxon>Polycladospora</taxon>
    </lineage>
</organism>
<dbReference type="GO" id="GO:0005829">
    <property type="term" value="C:cytosol"/>
    <property type="evidence" value="ECO:0007669"/>
    <property type="project" value="TreeGrafter"/>
</dbReference>
<gene>
    <name evidence="1" type="ORF">IC620_04115</name>
</gene>
<sequence length="157" mass="17436">MRMKPSMEHALYALIILSMLPSRSSLSAEAISKRLDVSTSYFKKEIRQLVTAGLVKSTPGINGGFSLALRPSEISMLDVFQAVEGRGSLFQEEGIGQRVIQCDSDQCILTGLMERAERAWNDELAKESLEDMLTKAIGICSEQHVADLKEWIRSEIS</sequence>
<dbReference type="Gene3D" id="1.10.10.10">
    <property type="entry name" value="Winged helix-like DNA-binding domain superfamily/Winged helix DNA-binding domain"/>
    <property type="match status" value="1"/>
</dbReference>
<protein>
    <submittedName>
        <fullName evidence="1">Rrf2 family transcriptional regulator</fullName>
    </submittedName>
</protein>
<dbReference type="PROSITE" id="PS51197">
    <property type="entry name" value="HTH_RRF2_2"/>
    <property type="match status" value="1"/>
</dbReference>
<dbReference type="PANTHER" id="PTHR33221:SF15">
    <property type="entry name" value="HTH-TYPE TRANSCRIPTIONAL REGULATOR YWGB-RELATED"/>
    <property type="match status" value="1"/>
</dbReference>
<dbReference type="EMBL" id="JACXAH010000004">
    <property type="protein sequence ID" value="MBD1371540.1"/>
    <property type="molecule type" value="Genomic_DNA"/>
</dbReference>
<dbReference type="RefSeq" id="WP_191141605.1">
    <property type="nucleotide sequence ID" value="NZ_JACXAH010000004.1"/>
</dbReference>
<dbReference type="PROSITE" id="PS01332">
    <property type="entry name" value="HTH_RRF2_1"/>
    <property type="match status" value="1"/>
</dbReference>
<evidence type="ECO:0000313" key="2">
    <source>
        <dbReference type="Proteomes" id="UP000661691"/>
    </source>
</evidence>
<dbReference type="InterPro" id="IPR036388">
    <property type="entry name" value="WH-like_DNA-bd_sf"/>
</dbReference>
<accession>A0A926NAB4</accession>
<dbReference type="PANTHER" id="PTHR33221">
    <property type="entry name" value="WINGED HELIX-TURN-HELIX TRANSCRIPTIONAL REGULATOR, RRF2 FAMILY"/>
    <property type="match status" value="1"/>
</dbReference>
<dbReference type="GO" id="GO:0003700">
    <property type="term" value="F:DNA-binding transcription factor activity"/>
    <property type="evidence" value="ECO:0007669"/>
    <property type="project" value="TreeGrafter"/>
</dbReference>
<dbReference type="Proteomes" id="UP000661691">
    <property type="component" value="Unassembled WGS sequence"/>
</dbReference>
<proteinExistence type="predicted"/>
<dbReference type="InterPro" id="IPR030489">
    <property type="entry name" value="TR_Rrf2-type_CS"/>
</dbReference>
<dbReference type="InterPro" id="IPR036390">
    <property type="entry name" value="WH_DNA-bd_sf"/>
</dbReference>
<name>A0A926NAB4_9BACL</name>
<dbReference type="NCBIfam" id="TIGR00738">
    <property type="entry name" value="rrf2_super"/>
    <property type="match status" value="1"/>
</dbReference>
<dbReference type="Pfam" id="PF02082">
    <property type="entry name" value="Rrf2"/>
    <property type="match status" value="1"/>
</dbReference>
<comment type="caution">
    <text evidence="1">The sequence shown here is derived from an EMBL/GenBank/DDBJ whole genome shotgun (WGS) entry which is preliminary data.</text>
</comment>
<reference evidence="1" key="1">
    <citation type="submission" date="2020-09" db="EMBL/GenBank/DDBJ databases">
        <title>A novel bacterium of genus Hazenella, isolated from South China Sea.</title>
        <authorList>
            <person name="Huang H."/>
            <person name="Mo K."/>
            <person name="Hu Y."/>
        </authorList>
    </citation>
    <scope>NUCLEOTIDE SEQUENCE</scope>
    <source>
        <strain evidence="1">IB182357</strain>
    </source>
</reference>
<keyword evidence="2" id="KW-1185">Reference proteome</keyword>